<feature type="compositionally biased region" description="Basic and acidic residues" evidence="1">
    <location>
        <begin position="466"/>
        <end position="476"/>
    </location>
</feature>
<feature type="region of interest" description="Disordered" evidence="1">
    <location>
        <begin position="466"/>
        <end position="497"/>
    </location>
</feature>
<name>A0AAE0BQA2_9CHLO</name>
<keyword evidence="4" id="KW-1185">Reference proteome</keyword>
<sequence>MSSSAVVINSQDSRVENQTVAFYEDSGAVFTGLNVSGPPGQYVHIQFRPQTPEWEARTIAVALAPCAAGEVYYEDADQCTTCGLGSVKLTNSTQACSSCSEVLGISCPGGSEFYLEDGYWMPVEWIRANCPAESPDCFIDKVYQCPSPHDKGCVAPRDDPRINEAAKPYIPEAALCRGGHRADVVYCAACDRGYHMHMLRGCLECPESEGALGLTLGLPVLAMLLLLLLLFVGIRWSWYQSLPLLHRNLTTCSAPENHKGGVGAAPQLLSLSLMNVFVGHLQVTFQTTLIYRSAVIPRYYGTTLNSANMVSFSMISMLPIACIADHFDLPAGVGNFYWTFTFYAALPFVFAIPILIAVGMKWWNPFHTRGRPLLDEIDVGRSLTNEMHGDEFGDVIVDSDGKERARGGSFAEWNSDEQVWHGSPLYELSMPPGCAQKAGGREGDERFFTVNPLTLHALTSIPAGAGEHKADEREDQGGACGSTAQSQGEGEAGGEGDLDCGIAPTTLERQATFLQVHRPSVIFPGEEEDVEDIKAYGWRTIIIYMANTMLVYLHPTCATNMLHLFNCENVYLDADQWWVRADYSVECFTPRWFTFSIVAIAVLVVYFLGLPCALALVPRHLTKYKRVRYMSTGILAYVHEAQLTVLHDYHLKMLEEDPTLGGTLNASAAGHLHSVRMTKSGQLGVVVAATSEVVEVLYDTGSPQSRMQTALMDMRARSIFHSYMEPFREELYAWYAYDMVRKLLQTSAVIVVQLISPDYDLFYAMFFSLFALAIHACASPYKDVSVNRWQTSVLAFHAFTILVYIGEKYTTNETASFAVDLALVGLQSALLVSLGCTICFYAVQENERELVTFATKIKELPYIQKIIPARWLTPK</sequence>
<proteinExistence type="predicted"/>
<dbReference type="EMBL" id="LGRX02033832">
    <property type="protein sequence ID" value="KAK3239757.1"/>
    <property type="molecule type" value="Genomic_DNA"/>
</dbReference>
<dbReference type="PANTHER" id="PTHR11319:SF35">
    <property type="entry name" value="OUTER MEMBRANE PROTEIN PMPC-RELATED"/>
    <property type="match status" value="1"/>
</dbReference>
<feature type="transmembrane region" description="Helical" evidence="2">
    <location>
        <begin position="210"/>
        <end position="232"/>
    </location>
</feature>
<feature type="transmembrane region" description="Helical" evidence="2">
    <location>
        <begin position="340"/>
        <end position="363"/>
    </location>
</feature>
<keyword evidence="2" id="KW-0812">Transmembrane</keyword>
<feature type="transmembrane region" description="Helical" evidence="2">
    <location>
        <begin position="787"/>
        <end position="805"/>
    </location>
</feature>
<evidence type="ECO:0000256" key="1">
    <source>
        <dbReference type="SAM" id="MobiDB-lite"/>
    </source>
</evidence>
<gene>
    <name evidence="3" type="ORF">CYMTET_50340</name>
</gene>
<reference evidence="3 4" key="1">
    <citation type="journal article" date="2015" name="Genome Biol. Evol.">
        <title>Comparative Genomics of a Bacterivorous Green Alga Reveals Evolutionary Causalities and Consequences of Phago-Mixotrophic Mode of Nutrition.</title>
        <authorList>
            <person name="Burns J.A."/>
            <person name="Paasch A."/>
            <person name="Narechania A."/>
            <person name="Kim E."/>
        </authorList>
    </citation>
    <scope>NUCLEOTIDE SEQUENCE [LARGE SCALE GENOMIC DNA]</scope>
    <source>
        <strain evidence="3 4">PLY_AMNH</strain>
    </source>
</reference>
<evidence type="ECO:0000313" key="4">
    <source>
        <dbReference type="Proteomes" id="UP001190700"/>
    </source>
</evidence>
<accession>A0AAE0BQA2</accession>
<dbReference type="PANTHER" id="PTHR11319">
    <property type="entry name" value="G PROTEIN-COUPLED RECEPTOR-RELATED"/>
    <property type="match status" value="1"/>
</dbReference>
<feature type="transmembrane region" description="Helical" evidence="2">
    <location>
        <begin position="817"/>
        <end position="843"/>
    </location>
</feature>
<feature type="transmembrane region" description="Helical" evidence="2">
    <location>
        <begin position="299"/>
        <end position="320"/>
    </location>
</feature>
<feature type="transmembrane region" description="Helical" evidence="2">
    <location>
        <begin position="592"/>
        <end position="617"/>
    </location>
</feature>
<dbReference type="AlphaFoldDB" id="A0AAE0BQA2"/>
<evidence type="ECO:0000256" key="2">
    <source>
        <dbReference type="SAM" id="Phobius"/>
    </source>
</evidence>
<evidence type="ECO:0000313" key="3">
    <source>
        <dbReference type="EMBL" id="KAK3239757.1"/>
    </source>
</evidence>
<organism evidence="3 4">
    <name type="scientific">Cymbomonas tetramitiformis</name>
    <dbReference type="NCBI Taxonomy" id="36881"/>
    <lineage>
        <taxon>Eukaryota</taxon>
        <taxon>Viridiplantae</taxon>
        <taxon>Chlorophyta</taxon>
        <taxon>Pyramimonadophyceae</taxon>
        <taxon>Pyramimonadales</taxon>
        <taxon>Pyramimonadaceae</taxon>
        <taxon>Cymbomonas</taxon>
    </lineage>
</organism>
<feature type="transmembrane region" description="Helical" evidence="2">
    <location>
        <begin position="536"/>
        <end position="554"/>
    </location>
</feature>
<keyword evidence="2" id="KW-1133">Transmembrane helix</keyword>
<keyword evidence="2" id="KW-0472">Membrane</keyword>
<protein>
    <submittedName>
        <fullName evidence="3">Uncharacterized protein</fullName>
    </submittedName>
</protein>
<comment type="caution">
    <text evidence="3">The sequence shown here is derived from an EMBL/GenBank/DDBJ whole genome shotgun (WGS) entry which is preliminary data.</text>
</comment>
<dbReference type="Proteomes" id="UP001190700">
    <property type="component" value="Unassembled WGS sequence"/>
</dbReference>